<reference evidence="3" key="1">
    <citation type="journal article" date="2007" name="Nature">
        <title>The grapevine genome sequence suggests ancestral hexaploidization in major angiosperm phyla.</title>
        <authorList>
            <consortium name="The French-Italian Public Consortium for Grapevine Genome Characterization."/>
            <person name="Jaillon O."/>
            <person name="Aury J.-M."/>
            <person name="Noel B."/>
            <person name="Policriti A."/>
            <person name="Clepet C."/>
            <person name="Casagrande A."/>
            <person name="Choisne N."/>
            <person name="Aubourg S."/>
            <person name="Vitulo N."/>
            <person name="Jubin C."/>
            <person name="Vezzi A."/>
            <person name="Legeai F."/>
            <person name="Hugueney P."/>
            <person name="Dasilva C."/>
            <person name="Horner D."/>
            <person name="Mica E."/>
            <person name="Jublot D."/>
            <person name="Poulain J."/>
            <person name="Bruyere C."/>
            <person name="Billault A."/>
            <person name="Segurens B."/>
            <person name="Gouyvenoux M."/>
            <person name="Ugarte E."/>
            <person name="Cattonaro F."/>
            <person name="Anthouard V."/>
            <person name="Vico V."/>
            <person name="Del Fabbro C."/>
            <person name="Alaux M."/>
            <person name="Di Gaspero G."/>
            <person name="Dumas V."/>
            <person name="Felice N."/>
            <person name="Paillard S."/>
            <person name="Juman I."/>
            <person name="Moroldo M."/>
            <person name="Scalabrin S."/>
            <person name="Canaguier A."/>
            <person name="Le Clainche I."/>
            <person name="Malacrida G."/>
            <person name="Durand E."/>
            <person name="Pesole G."/>
            <person name="Laucou V."/>
            <person name="Chatelet P."/>
            <person name="Merdinoglu D."/>
            <person name="Delledonne M."/>
            <person name="Pezzotti M."/>
            <person name="Lecharny A."/>
            <person name="Scarpelli C."/>
            <person name="Artiguenave F."/>
            <person name="Pe M.E."/>
            <person name="Valle G."/>
            <person name="Morgante M."/>
            <person name="Caboche M."/>
            <person name="Adam-Blondon A.-F."/>
            <person name="Weissenbach J."/>
            <person name="Quetier F."/>
            <person name="Wincker P."/>
        </authorList>
    </citation>
    <scope>NUCLEOTIDE SEQUENCE [LARGE SCALE GENOMIC DNA]</scope>
    <source>
        <strain evidence="3">cv. Pinot noir / PN40024</strain>
    </source>
</reference>
<proteinExistence type="predicted"/>
<evidence type="ECO:0000313" key="3">
    <source>
        <dbReference type="Proteomes" id="UP000009183"/>
    </source>
</evidence>
<organism evidence="2 3">
    <name type="scientific">Vitis vinifera</name>
    <name type="common">Grape</name>
    <dbReference type="NCBI Taxonomy" id="29760"/>
    <lineage>
        <taxon>Eukaryota</taxon>
        <taxon>Viridiplantae</taxon>
        <taxon>Streptophyta</taxon>
        <taxon>Embryophyta</taxon>
        <taxon>Tracheophyta</taxon>
        <taxon>Spermatophyta</taxon>
        <taxon>Magnoliopsida</taxon>
        <taxon>eudicotyledons</taxon>
        <taxon>Gunneridae</taxon>
        <taxon>Pentapetalae</taxon>
        <taxon>rosids</taxon>
        <taxon>Vitales</taxon>
        <taxon>Vitaceae</taxon>
        <taxon>Viteae</taxon>
        <taxon>Vitis</taxon>
    </lineage>
</organism>
<feature type="region of interest" description="Disordered" evidence="1">
    <location>
        <begin position="163"/>
        <end position="185"/>
    </location>
</feature>
<protein>
    <submittedName>
        <fullName evidence="2">Uncharacterized protein</fullName>
    </submittedName>
</protein>
<name>F6HIM8_VITVI</name>
<evidence type="ECO:0000256" key="1">
    <source>
        <dbReference type="SAM" id="MobiDB-lite"/>
    </source>
</evidence>
<accession>F6HIM8</accession>
<dbReference type="AlphaFoldDB" id="F6HIM8"/>
<dbReference type="EMBL" id="FN595766">
    <property type="protein sequence ID" value="CCB52074.1"/>
    <property type="molecule type" value="Genomic_DNA"/>
</dbReference>
<gene>
    <name evidence="2" type="ordered locus">VIT_10s0042g00060</name>
</gene>
<dbReference type="HOGENOM" id="CLU_1463754_0_0_1"/>
<feature type="compositionally biased region" description="Pro residues" evidence="1">
    <location>
        <begin position="174"/>
        <end position="185"/>
    </location>
</feature>
<evidence type="ECO:0000313" key="2">
    <source>
        <dbReference type="EMBL" id="CCB52074.1"/>
    </source>
</evidence>
<sequence length="185" mass="21237">MAGVSNSFVRPNENYCFCSCHHLELPFFYAFVFLNFLIGKQKNHVLIKKTPRKRHTKHSYYIHHKVSLGTYVFSRRKKKMGNIRARTRECGSRRKVRASHRAAAAAAAVPEGGEDRILQMLERLMNSVDQLREEIAMGFERMDNRFDDIHALVQRMGQRSAAGESWVSALPGPSFRPFPPADRSS</sequence>
<dbReference type="InParanoid" id="F6HIM8"/>
<keyword evidence="3" id="KW-1185">Reference proteome</keyword>
<dbReference type="PaxDb" id="29760-VIT_10s0042g00060.t01"/>
<dbReference type="Proteomes" id="UP000009183">
    <property type="component" value="Chromosome 10"/>
</dbReference>